<dbReference type="Proteomes" id="UP000006919">
    <property type="component" value="Chromosome"/>
</dbReference>
<gene>
    <name evidence="1" type="ordered locus">Rumal_1558</name>
</gene>
<dbReference type="Pfam" id="PF14196">
    <property type="entry name" value="ATC_hydrolase"/>
    <property type="match status" value="1"/>
</dbReference>
<evidence type="ECO:0008006" key="3">
    <source>
        <dbReference type="Google" id="ProtNLM"/>
    </source>
</evidence>
<reference evidence="1 2" key="1">
    <citation type="journal article" date="2011" name="J. Bacteriol.">
        <title>Complete genome of the cellulolytic ruminal bacterium Ruminococcus albus 7.</title>
        <authorList>
            <person name="Suen G."/>
            <person name="Stevenson D.M."/>
            <person name="Bruce D.C."/>
            <person name="Chertkov O."/>
            <person name="Copeland A."/>
            <person name="Cheng J.F."/>
            <person name="Detter C."/>
            <person name="Detter J.C."/>
            <person name="Goodwin L.A."/>
            <person name="Han C.S."/>
            <person name="Hauser L.J."/>
            <person name="Ivanova N.N."/>
            <person name="Kyrpides N.C."/>
            <person name="Land M.L."/>
            <person name="Lapidus A."/>
            <person name="Lucas S."/>
            <person name="Ovchinnikova G."/>
            <person name="Pitluck S."/>
            <person name="Tapia R."/>
            <person name="Woyke T."/>
            <person name="Boyum J."/>
            <person name="Mead D."/>
            <person name="Weimer P.J."/>
        </authorList>
    </citation>
    <scope>NUCLEOTIDE SEQUENCE [LARGE SCALE GENOMIC DNA]</scope>
    <source>
        <strain evidence="2">ATCC 27210 / DSM 20455 / JCM 14654 / NCDO 2250 / 7</strain>
    </source>
</reference>
<dbReference type="RefSeq" id="WP_013498224.1">
    <property type="nucleotide sequence ID" value="NC_014833.1"/>
</dbReference>
<dbReference type="eggNOG" id="ENOG50304YC">
    <property type="taxonomic scope" value="Bacteria"/>
</dbReference>
<name>E6UH67_RUMA7</name>
<evidence type="ECO:0000313" key="1">
    <source>
        <dbReference type="EMBL" id="ADU22059.1"/>
    </source>
</evidence>
<accession>E6UH67</accession>
<organism evidence="1 2">
    <name type="scientific">Ruminococcus albus (strain ATCC 27210 / DSM 20455 / JCM 14654 / NCDO 2250 / 7)</name>
    <dbReference type="NCBI Taxonomy" id="697329"/>
    <lineage>
        <taxon>Bacteria</taxon>
        <taxon>Bacillati</taxon>
        <taxon>Bacillota</taxon>
        <taxon>Clostridia</taxon>
        <taxon>Eubacteriales</taxon>
        <taxon>Oscillospiraceae</taxon>
        <taxon>Ruminococcus</taxon>
    </lineage>
</organism>
<evidence type="ECO:0000313" key="2">
    <source>
        <dbReference type="Proteomes" id="UP000006919"/>
    </source>
</evidence>
<dbReference type="OrthoDB" id="1899188at2"/>
<dbReference type="HOGENOM" id="CLU_102192_0_0_9"/>
<protein>
    <recommendedName>
        <fullName evidence="3">L-2-amino-thiazoline-4-carboxylic acid hydrolase</fullName>
    </recommendedName>
</protein>
<dbReference type="STRING" id="697329.Rumal_1558"/>
<dbReference type="EMBL" id="CP002403">
    <property type="protein sequence ID" value="ADU22059.1"/>
    <property type="molecule type" value="Genomic_DNA"/>
</dbReference>
<sequence>MKSAIKILDSKKEFREEIEKILEKKQCEELWHRAASRLNSYLERYKDLPEGVRSHTDEKIFPAAAMYLSAKEFMTDEQAYSVIENSSIKICNKIGPLKALMKIPFMPGLFIKMWDIVTKKSFGSACGFENRFYPKEKGAYRMDILECPYCRYFTELGCPELTKIFCENDERVYGDLPGIVFERKGTLGKGADRCDFYIRKT</sequence>
<dbReference type="AlphaFoldDB" id="E6UH67"/>
<proteinExistence type="predicted"/>
<dbReference type="InterPro" id="IPR026002">
    <property type="entry name" value="ATC_hydrolase-like"/>
</dbReference>
<dbReference type="KEGG" id="ral:Rumal_1558"/>